<evidence type="ECO:0000256" key="1">
    <source>
        <dbReference type="ARBA" id="ARBA00004141"/>
    </source>
</evidence>
<evidence type="ECO:0000256" key="2">
    <source>
        <dbReference type="ARBA" id="ARBA00022692"/>
    </source>
</evidence>
<protein>
    <submittedName>
        <fullName evidence="7">Uncharacterized protein</fullName>
    </submittedName>
</protein>
<feature type="transmembrane region" description="Helical" evidence="6">
    <location>
        <begin position="206"/>
        <end position="227"/>
    </location>
</feature>
<feature type="region of interest" description="Disordered" evidence="5">
    <location>
        <begin position="111"/>
        <end position="136"/>
    </location>
</feature>
<dbReference type="PANTHER" id="PTHR11040">
    <property type="entry name" value="ZINC/IRON TRANSPORTER"/>
    <property type="match status" value="1"/>
</dbReference>
<accession>A0A7I8WBS3</accession>
<name>A0A7I8WBS3_9ANNE</name>
<dbReference type="GO" id="GO:0005385">
    <property type="term" value="F:zinc ion transmembrane transporter activity"/>
    <property type="evidence" value="ECO:0007669"/>
    <property type="project" value="TreeGrafter"/>
</dbReference>
<keyword evidence="2 6" id="KW-0812">Transmembrane</keyword>
<dbReference type="GO" id="GO:0005886">
    <property type="term" value="C:plasma membrane"/>
    <property type="evidence" value="ECO:0007669"/>
    <property type="project" value="TreeGrafter"/>
</dbReference>
<evidence type="ECO:0000256" key="3">
    <source>
        <dbReference type="ARBA" id="ARBA00022989"/>
    </source>
</evidence>
<evidence type="ECO:0000256" key="6">
    <source>
        <dbReference type="SAM" id="Phobius"/>
    </source>
</evidence>
<dbReference type="AlphaFoldDB" id="A0A7I8WBS3"/>
<keyword evidence="8" id="KW-1185">Reference proteome</keyword>
<proteinExistence type="predicted"/>
<gene>
    <name evidence="7" type="ORF">DGYR_LOCUS12963</name>
</gene>
<dbReference type="EMBL" id="CAJFCJ010000028">
    <property type="protein sequence ID" value="CAD5125616.1"/>
    <property type="molecule type" value="Genomic_DNA"/>
</dbReference>
<reference evidence="7 8" key="1">
    <citation type="submission" date="2020-08" db="EMBL/GenBank/DDBJ databases">
        <authorList>
            <person name="Hejnol A."/>
        </authorList>
    </citation>
    <scope>NUCLEOTIDE SEQUENCE [LARGE SCALE GENOMIC DNA]</scope>
</reference>
<feature type="transmembrane region" description="Helical" evidence="6">
    <location>
        <begin position="239"/>
        <end position="258"/>
    </location>
</feature>
<feature type="transmembrane region" description="Helical" evidence="6">
    <location>
        <begin position="32"/>
        <end position="53"/>
    </location>
</feature>
<evidence type="ECO:0000313" key="7">
    <source>
        <dbReference type="EMBL" id="CAD5125616.1"/>
    </source>
</evidence>
<feature type="transmembrane region" description="Helical" evidence="6">
    <location>
        <begin position="270"/>
        <end position="290"/>
    </location>
</feature>
<dbReference type="PANTHER" id="PTHR11040:SF140">
    <property type="entry name" value="ZRT (ZRT), IRT- (IRT-) LIKE PROTEIN TRANSPORTER"/>
    <property type="match status" value="1"/>
</dbReference>
<feature type="transmembrane region" description="Helical" evidence="6">
    <location>
        <begin position="173"/>
        <end position="194"/>
    </location>
</feature>
<dbReference type="OrthoDB" id="448280at2759"/>
<feature type="transmembrane region" description="Helical" evidence="6">
    <location>
        <begin position="74"/>
        <end position="96"/>
    </location>
</feature>
<dbReference type="Pfam" id="PF02535">
    <property type="entry name" value="Zip"/>
    <property type="match status" value="1"/>
</dbReference>
<sequence>MALILICLIQIVFVHLPIKIFQYFKQLGDRGTKAICLMKCFGGGIFLGIYLLHMAPEVRQLLEQSMLIPYNMTYPIPELITGLGFFMVLFIEYAVVSTQSRLDSADEIQQDLNTPNESQKDEKAVDEHTTTSKNENSSLSNLQFRSIFFQVALSLHVIFEGMSVGLKRSHREVWILTGAICIHEVVVAFCLGVNLYRSFSKNLQKYIMFGVFYAVDSAIGIAIGTAVTSVNGHQYTIDLINGILQGLASGIFIYVTFFEILQGSLTYNSPLSHLIVTIIGFGVMAGINAIPDISL</sequence>
<comment type="subcellular location">
    <subcellularLocation>
        <location evidence="1">Membrane</location>
        <topology evidence="1">Multi-pass membrane protein</topology>
    </subcellularLocation>
</comment>
<evidence type="ECO:0000256" key="4">
    <source>
        <dbReference type="ARBA" id="ARBA00023136"/>
    </source>
</evidence>
<evidence type="ECO:0000313" key="8">
    <source>
        <dbReference type="Proteomes" id="UP000549394"/>
    </source>
</evidence>
<comment type="caution">
    <text evidence="7">The sequence shown here is derived from an EMBL/GenBank/DDBJ whole genome shotgun (WGS) entry which is preliminary data.</text>
</comment>
<dbReference type="InterPro" id="IPR003689">
    <property type="entry name" value="ZIP"/>
</dbReference>
<keyword evidence="4 6" id="KW-0472">Membrane</keyword>
<feature type="transmembrane region" description="Helical" evidence="6">
    <location>
        <begin position="147"/>
        <end position="166"/>
    </location>
</feature>
<dbReference type="Proteomes" id="UP000549394">
    <property type="component" value="Unassembled WGS sequence"/>
</dbReference>
<evidence type="ECO:0000256" key="5">
    <source>
        <dbReference type="SAM" id="MobiDB-lite"/>
    </source>
</evidence>
<keyword evidence="3 6" id="KW-1133">Transmembrane helix</keyword>
<organism evidence="7 8">
    <name type="scientific">Dimorphilus gyrociliatus</name>
    <dbReference type="NCBI Taxonomy" id="2664684"/>
    <lineage>
        <taxon>Eukaryota</taxon>
        <taxon>Metazoa</taxon>
        <taxon>Spiralia</taxon>
        <taxon>Lophotrochozoa</taxon>
        <taxon>Annelida</taxon>
        <taxon>Polychaeta</taxon>
        <taxon>Polychaeta incertae sedis</taxon>
        <taxon>Dinophilidae</taxon>
        <taxon>Dimorphilus</taxon>
    </lineage>
</organism>
<feature type="compositionally biased region" description="Basic and acidic residues" evidence="5">
    <location>
        <begin position="118"/>
        <end position="130"/>
    </location>
</feature>